<evidence type="ECO:0000256" key="3">
    <source>
        <dbReference type="ARBA" id="ARBA00022833"/>
    </source>
</evidence>
<feature type="region of interest" description="Disordered" evidence="5">
    <location>
        <begin position="559"/>
        <end position="587"/>
    </location>
</feature>
<evidence type="ECO:0000256" key="4">
    <source>
        <dbReference type="PROSITE-ProRule" id="PRU00325"/>
    </source>
</evidence>
<feature type="compositionally biased region" description="Basic and acidic residues" evidence="5">
    <location>
        <begin position="173"/>
        <end position="188"/>
    </location>
</feature>
<dbReference type="PANTHER" id="PTHR31973">
    <property type="entry name" value="POLYPROTEIN, PUTATIVE-RELATED"/>
    <property type="match status" value="1"/>
</dbReference>
<evidence type="ECO:0000256" key="5">
    <source>
        <dbReference type="SAM" id="MobiDB-lite"/>
    </source>
</evidence>
<evidence type="ECO:0000313" key="7">
    <source>
        <dbReference type="EMBL" id="RYR57455.1"/>
    </source>
</evidence>
<proteinExistence type="predicted"/>
<dbReference type="PANTHER" id="PTHR31973:SF187">
    <property type="entry name" value="MUTATOR TRANSPOSASE MUDRA PROTEIN"/>
    <property type="match status" value="1"/>
</dbReference>
<evidence type="ECO:0000259" key="6">
    <source>
        <dbReference type="PROSITE" id="PS50966"/>
    </source>
</evidence>
<gene>
    <name evidence="7" type="ORF">Ahy_A05g023189</name>
</gene>
<dbReference type="Pfam" id="PF04434">
    <property type="entry name" value="SWIM"/>
    <property type="match status" value="1"/>
</dbReference>
<comment type="caution">
    <text evidence="7">The sequence shown here is derived from an EMBL/GenBank/DDBJ whole genome shotgun (WGS) entry which is preliminary data.</text>
</comment>
<feature type="domain" description="SWIM-type" evidence="6">
    <location>
        <begin position="477"/>
        <end position="509"/>
    </location>
</feature>
<keyword evidence="8" id="KW-1185">Reference proteome</keyword>
<organism evidence="7 8">
    <name type="scientific">Arachis hypogaea</name>
    <name type="common">Peanut</name>
    <dbReference type="NCBI Taxonomy" id="3818"/>
    <lineage>
        <taxon>Eukaryota</taxon>
        <taxon>Viridiplantae</taxon>
        <taxon>Streptophyta</taxon>
        <taxon>Embryophyta</taxon>
        <taxon>Tracheophyta</taxon>
        <taxon>Spermatophyta</taxon>
        <taxon>Magnoliopsida</taxon>
        <taxon>eudicotyledons</taxon>
        <taxon>Gunneridae</taxon>
        <taxon>Pentapetalae</taxon>
        <taxon>rosids</taxon>
        <taxon>fabids</taxon>
        <taxon>Fabales</taxon>
        <taxon>Fabaceae</taxon>
        <taxon>Papilionoideae</taxon>
        <taxon>50 kb inversion clade</taxon>
        <taxon>dalbergioids sensu lato</taxon>
        <taxon>Dalbergieae</taxon>
        <taxon>Pterocarpus clade</taxon>
        <taxon>Arachis</taxon>
    </lineage>
</organism>
<dbReference type="Proteomes" id="UP000289738">
    <property type="component" value="Chromosome A05"/>
</dbReference>
<dbReference type="GO" id="GO:0008270">
    <property type="term" value="F:zinc ion binding"/>
    <property type="evidence" value="ECO:0007669"/>
    <property type="project" value="UniProtKB-KW"/>
</dbReference>
<reference evidence="7 8" key="1">
    <citation type="submission" date="2019-01" db="EMBL/GenBank/DDBJ databases">
        <title>Sequencing of cultivated peanut Arachis hypogaea provides insights into genome evolution and oil improvement.</title>
        <authorList>
            <person name="Chen X."/>
        </authorList>
    </citation>
    <scope>NUCLEOTIDE SEQUENCE [LARGE SCALE GENOMIC DNA]</scope>
    <source>
        <strain evidence="8">cv. Fuhuasheng</strain>
        <tissue evidence="7">Leaves</tissue>
    </source>
</reference>
<feature type="region of interest" description="Disordered" evidence="5">
    <location>
        <begin position="160"/>
        <end position="202"/>
    </location>
</feature>
<dbReference type="InterPro" id="IPR006564">
    <property type="entry name" value="Znf_PMZ"/>
</dbReference>
<evidence type="ECO:0000256" key="2">
    <source>
        <dbReference type="ARBA" id="ARBA00022771"/>
    </source>
</evidence>
<dbReference type="InterPro" id="IPR058594">
    <property type="entry name" value="PB1-like_dom_pln"/>
</dbReference>
<dbReference type="Pfam" id="PF26130">
    <property type="entry name" value="PB1-like"/>
    <property type="match status" value="1"/>
</dbReference>
<dbReference type="PROSITE" id="PS50966">
    <property type="entry name" value="ZF_SWIM"/>
    <property type="match status" value="1"/>
</dbReference>
<protein>
    <recommendedName>
        <fullName evidence="6">SWIM-type domain-containing protein</fullName>
    </recommendedName>
</protein>
<accession>A0A445D2S1</accession>
<keyword evidence="2 4" id="KW-0863">Zinc-finger</keyword>
<feature type="compositionally biased region" description="Acidic residues" evidence="5">
    <location>
        <begin position="162"/>
        <end position="172"/>
    </location>
</feature>
<sequence>MDCVGKSIEGGRSAVLISNQYIEGQKTLIEDIESDCWSVFEAYAEVRQFGYTKKNILALWYKDPSAEWLEKDLKLFAGDRYALEMCRIAELRSHVEMFVVHKGPQVENDNPEQVNEGDNLHPDVTAENARVESNSDDDSDDEDFILPDLEVDSADDVHFTDSDEEYDDESGFEELRGATDGDRVDKGKGAWNGDFSDEEGFNSDEVDLDYQVGGGSDKDDRHDDDNDEAIRYLIHKDVKDMTSYKWEVRTVYASREEFKDTVIAYAVQTRRGISQAHRVGIMHTAWLSRAFKKKVEHNPNVKIKDLVNKAQRKWNLTVTTSMVARSRQAALDEIQGTYRKQYKRIADYYSELLGANPGSSVTLKAHRHLNAISPRFWSSSRFNFHSKCDTLVNNMCESFNGVIVESREKPIVTILEEIKVYLMSKWAVNRERIQKFNGIVLPRIKKKIERRGRSDGELRPYWSAAQTYEVVNRLNKFVVDLSAHECSCRKWQLSGIPCTHAISCINFKGLDMDAYVDDCYKKPGYVECYDSVINPLNGTDLWENITFDDVMPLPYRNLSHRPMKKRKRGPDEVEDRSQSHLSRRRQIQRCSNYGESGHKRGGCKKPPLSVSVFTLYMLGFQSNLFDF</sequence>
<keyword evidence="3" id="KW-0862">Zinc</keyword>
<dbReference type="SMART" id="SM00575">
    <property type="entry name" value="ZnF_PMZ"/>
    <property type="match status" value="1"/>
</dbReference>
<feature type="compositionally biased region" description="Basic residues" evidence="5">
    <location>
        <begin position="559"/>
        <end position="568"/>
    </location>
</feature>
<keyword evidence="1" id="KW-0479">Metal-binding</keyword>
<evidence type="ECO:0000313" key="8">
    <source>
        <dbReference type="Proteomes" id="UP000289738"/>
    </source>
</evidence>
<name>A0A445D2S1_ARAHY</name>
<dbReference type="AlphaFoldDB" id="A0A445D2S1"/>
<evidence type="ECO:0000256" key="1">
    <source>
        <dbReference type="ARBA" id="ARBA00022723"/>
    </source>
</evidence>
<dbReference type="InterPro" id="IPR007527">
    <property type="entry name" value="Znf_SWIM"/>
</dbReference>
<dbReference type="EMBL" id="SDMP01000005">
    <property type="protein sequence ID" value="RYR57455.1"/>
    <property type="molecule type" value="Genomic_DNA"/>
</dbReference>
<feature type="compositionally biased region" description="Basic and acidic residues" evidence="5">
    <location>
        <begin position="569"/>
        <end position="578"/>
    </location>
</feature>